<evidence type="ECO:0000313" key="10">
    <source>
        <dbReference type="Proteomes" id="UP000634136"/>
    </source>
</evidence>
<dbReference type="InterPro" id="IPR044974">
    <property type="entry name" value="Disease_R_plants"/>
</dbReference>
<dbReference type="InterPro" id="IPR002182">
    <property type="entry name" value="NB-ARC"/>
</dbReference>
<dbReference type="InterPro" id="IPR027417">
    <property type="entry name" value="P-loop_NTPase"/>
</dbReference>
<dbReference type="GO" id="GO:0098542">
    <property type="term" value="P:defense response to other organism"/>
    <property type="evidence" value="ECO:0007669"/>
    <property type="project" value="TreeGrafter"/>
</dbReference>
<feature type="domain" description="Disease resistance N-terminal" evidence="6">
    <location>
        <begin position="5"/>
        <end position="90"/>
    </location>
</feature>
<dbReference type="InterPro" id="IPR041118">
    <property type="entry name" value="Rx_N"/>
</dbReference>
<comment type="caution">
    <text evidence="9">The sequence shown here is derived from an EMBL/GenBank/DDBJ whole genome shotgun (WGS) entry which is preliminary data.</text>
</comment>
<feature type="domain" description="Disease resistance R13L4/SHOC-2-like LRR" evidence="8">
    <location>
        <begin position="679"/>
        <end position="816"/>
    </location>
</feature>
<dbReference type="Gene3D" id="1.10.10.10">
    <property type="entry name" value="Winged helix-like DNA-binding domain superfamily/Winged helix DNA-binding domain"/>
    <property type="match status" value="1"/>
</dbReference>
<dbReference type="InterPro" id="IPR032675">
    <property type="entry name" value="LRR_dom_sf"/>
</dbReference>
<proteinExistence type="predicted"/>
<dbReference type="Pfam" id="PF00931">
    <property type="entry name" value="NB-ARC"/>
    <property type="match status" value="1"/>
</dbReference>
<dbReference type="EMBL" id="JAAIUW010000011">
    <property type="protein sequence ID" value="KAF7808747.1"/>
    <property type="molecule type" value="Genomic_DNA"/>
</dbReference>
<keyword evidence="4" id="KW-1133">Transmembrane helix</keyword>
<keyword evidence="1" id="KW-0677">Repeat</keyword>
<feature type="domain" description="Disease resistance protein winged helix" evidence="7">
    <location>
        <begin position="423"/>
        <end position="492"/>
    </location>
</feature>
<evidence type="ECO:0000256" key="2">
    <source>
        <dbReference type="ARBA" id="ARBA00022741"/>
    </source>
</evidence>
<dbReference type="Gene3D" id="1.10.8.430">
    <property type="entry name" value="Helical domain of apoptotic protease-activating factors"/>
    <property type="match status" value="1"/>
</dbReference>
<dbReference type="Gene3D" id="1.20.5.4130">
    <property type="match status" value="1"/>
</dbReference>
<dbReference type="Pfam" id="PF18052">
    <property type="entry name" value="Rx_N"/>
    <property type="match status" value="1"/>
</dbReference>
<sequence length="862" mass="100479">MAETVIEFRLNQLFQLLKEEFNPKRKARQDMETIKSQVDSIRALLRHIDDKKLMYEEPRLASWVTKVKDVAYDIEDVVDEFLLYIFDHHHDEVRPQCIPRIVQNCETNYRICSTLRNIKARVVKGIGEQPKKYNVSNIVRESTNTRDHGEINFRIPTHESQLVGQSEAKETLKKWLLEGDDFNRNKVIAIVGDSGMGKTTLANQIYYDGSIRSRFRNTAFLTLPQSSNEEEILKEMIHQLSKVDFPGVDDDVMINIHKWKETLISILRSTTYLIVLDDVWEKHHWDCVKFALPFDDCSSRVLITTRHQHVATHASSTTFDVYHLQRLSLSQSWELFSKKTFSSSRNCPPELVHTCNQMLQKCEGLPLAIVVLSDLLRKHEVEEWEKILSILNKIEKNPPWNILLLALDDLPHRIKPCFLFLSIFPQKHMIEPMTLARLWASEGLLDFIEPNTPEETAENFMNELRERNLIQISKFTLDGRIMSYRIHDLIRETILKTQGFAERARRLYIDDPKVIINTSEIKTTISLSRIRSLFLSVITSTILSNLRDGHFKLLNVLDLRDAPLEDFPEIITKLFLLRYLSLRNTRISDLPASIGNLHHLETLDLKLTRVNKLPFQIYKLHKLRHLLISQYKDNESASCVPRDTRCGIKWKDYHNNLTHVTKFDVFRVQGFKFSPTHHSSLGCLNLLQKLSIVEAPDDEGESGFFLKGLGMLTQLRRLCVVNLRRHHWSDLCLSVSKMRNLRSLSLNTSEKFELQSLESPPLELERLCLVGELEELPRWVCCLEKLRMLKLVGTRMKKDPCEDCLEKLDGLKVIGLYDALDKGVTLRMSFEFHERIQWFILGEIWLCLSAFELMFVALFLCF</sequence>
<keyword evidence="3" id="KW-0611">Plant defense</keyword>
<dbReference type="Proteomes" id="UP000634136">
    <property type="component" value="Unassembled WGS sequence"/>
</dbReference>
<dbReference type="InterPro" id="IPR058922">
    <property type="entry name" value="WHD_DRP"/>
</dbReference>
<evidence type="ECO:0000259" key="6">
    <source>
        <dbReference type="Pfam" id="PF18052"/>
    </source>
</evidence>
<keyword evidence="4" id="KW-0472">Membrane</keyword>
<dbReference type="InterPro" id="IPR042197">
    <property type="entry name" value="Apaf_helical"/>
</dbReference>
<evidence type="ECO:0000313" key="9">
    <source>
        <dbReference type="EMBL" id="KAF7808747.1"/>
    </source>
</evidence>
<feature type="domain" description="NB-ARC" evidence="5">
    <location>
        <begin position="167"/>
        <end position="343"/>
    </location>
</feature>
<organism evidence="9 10">
    <name type="scientific">Senna tora</name>
    <dbReference type="NCBI Taxonomy" id="362788"/>
    <lineage>
        <taxon>Eukaryota</taxon>
        <taxon>Viridiplantae</taxon>
        <taxon>Streptophyta</taxon>
        <taxon>Embryophyta</taxon>
        <taxon>Tracheophyta</taxon>
        <taxon>Spermatophyta</taxon>
        <taxon>Magnoliopsida</taxon>
        <taxon>eudicotyledons</taxon>
        <taxon>Gunneridae</taxon>
        <taxon>Pentapetalae</taxon>
        <taxon>rosids</taxon>
        <taxon>fabids</taxon>
        <taxon>Fabales</taxon>
        <taxon>Fabaceae</taxon>
        <taxon>Caesalpinioideae</taxon>
        <taxon>Cassia clade</taxon>
        <taxon>Senna</taxon>
    </lineage>
</organism>
<dbReference type="Pfam" id="PF23559">
    <property type="entry name" value="WHD_DRP"/>
    <property type="match status" value="1"/>
</dbReference>
<dbReference type="GO" id="GO:0043531">
    <property type="term" value="F:ADP binding"/>
    <property type="evidence" value="ECO:0007669"/>
    <property type="project" value="InterPro"/>
</dbReference>
<dbReference type="InterPro" id="IPR036388">
    <property type="entry name" value="WH-like_DNA-bd_sf"/>
</dbReference>
<accession>A0A834W420</accession>
<evidence type="ECO:0000256" key="4">
    <source>
        <dbReference type="SAM" id="Phobius"/>
    </source>
</evidence>
<evidence type="ECO:0000259" key="7">
    <source>
        <dbReference type="Pfam" id="PF23559"/>
    </source>
</evidence>
<dbReference type="SUPFAM" id="SSF52540">
    <property type="entry name" value="P-loop containing nucleoside triphosphate hydrolases"/>
    <property type="match status" value="1"/>
</dbReference>
<keyword evidence="2" id="KW-0547">Nucleotide-binding</keyword>
<dbReference type="Gene3D" id="3.40.50.300">
    <property type="entry name" value="P-loop containing nucleotide triphosphate hydrolases"/>
    <property type="match status" value="1"/>
</dbReference>
<dbReference type="FunFam" id="3.40.50.300:FF:001091">
    <property type="entry name" value="Probable disease resistance protein At1g61300"/>
    <property type="match status" value="1"/>
</dbReference>
<dbReference type="InterPro" id="IPR038005">
    <property type="entry name" value="RX-like_CC"/>
</dbReference>
<evidence type="ECO:0000256" key="3">
    <source>
        <dbReference type="ARBA" id="ARBA00022821"/>
    </source>
</evidence>
<dbReference type="CDD" id="cd14798">
    <property type="entry name" value="RX-CC_like"/>
    <property type="match status" value="1"/>
</dbReference>
<evidence type="ECO:0000256" key="1">
    <source>
        <dbReference type="ARBA" id="ARBA00022737"/>
    </source>
</evidence>
<dbReference type="AlphaFoldDB" id="A0A834W420"/>
<dbReference type="FunFam" id="1.10.10.10:FF:000322">
    <property type="entry name" value="Probable disease resistance protein At1g63360"/>
    <property type="match status" value="1"/>
</dbReference>
<name>A0A834W420_9FABA</name>
<gene>
    <name evidence="9" type="ORF">G2W53_035490</name>
</gene>
<evidence type="ECO:0000259" key="5">
    <source>
        <dbReference type="Pfam" id="PF00931"/>
    </source>
</evidence>
<dbReference type="OrthoDB" id="1517790at2759"/>
<dbReference type="SUPFAM" id="SSF52058">
    <property type="entry name" value="L domain-like"/>
    <property type="match status" value="1"/>
</dbReference>
<reference evidence="9" key="1">
    <citation type="submission" date="2020-09" db="EMBL/GenBank/DDBJ databases">
        <title>Genome-Enabled Discovery of Anthraquinone Biosynthesis in Senna tora.</title>
        <authorList>
            <person name="Kang S.-H."/>
            <person name="Pandey R.P."/>
            <person name="Lee C.-M."/>
            <person name="Sim J.-S."/>
            <person name="Jeong J.-T."/>
            <person name="Choi B.-S."/>
            <person name="Jung M."/>
            <person name="Ginzburg D."/>
            <person name="Zhao K."/>
            <person name="Won S.Y."/>
            <person name="Oh T.-J."/>
            <person name="Yu Y."/>
            <person name="Kim N.-H."/>
            <person name="Lee O.R."/>
            <person name="Lee T.-H."/>
            <person name="Bashyal P."/>
            <person name="Kim T.-S."/>
            <person name="Lee W.-H."/>
            <person name="Kawkins C."/>
            <person name="Kim C.-K."/>
            <person name="Kim J.S."/>
            <person name="Ahn B.O."/>
            <person name="Rhee S.Y."/>
            <person name="Sohng J.K."/>
        </authorList>
    </citation>
    <scope>NUCLEOTIDE SEQUENCE</scope>
    <source>
        <tissue evidence="9">Leaf</tissue>
    </source>
</reference>
<dbReference type="PANTHER" id="PTHR23155:SF1205">
    <property type="entry name" value="DISEASE RESISTANCE PROTEIN RPM1"/>
    <property type="match status" value="1"/>
</dbReference>
<feature type="transmembrane region" description="Helical" evidence="4">
    <location>
        <begin position="838"/>
        <end position="861"/>
    </location>
</feature>
<keyword evidence="10" id="KW-1185">Reference proteome</keyword>
<feature type="domain" description="Disease resistance R13L4/SHOC-2-like LRR" evidence="8">
    <location>
        <begin position="530"/>
        <end position="631"/>
    </location>
</feature>
<dbReference type="PRINTS" id="PR00364">
    <property type="entry name" value="DISEASERSIST"/>
</dbReference>
<evidence type="ECO:0000259" key="8">
    <source>
        <dbReference type="Pfam" id="PF23598"/>
    </source>
</evidence>
<dbReference type="Gene3D" id="3.80.10.10">
    <property type="entry name" value="Ribonuclease Inhibitor"/>
    <property type="match status" value="1"/>
</dbReference>
<keyword evidence="4" id="KW-0812">Transmembrane</keyword>
<dbReference type="PANTHER" id="PTHR23155">
    <property type="entry name" value="DISEASE RESISTANCE PROTEIN RP"/>
    <property type="match status" value="1"/>
</dbReference>
<dbReference type="InterPro" id="IPR055414">
    <property type="entry name" value="LRR_R13L4/SHOC2-like"/>
</dbReference>
<dbReference type="Pfam" id="PF23598">
    <property type="entry name" value="LRR_14"/>
    <property type="match status" value="2"/>
</dbReference>
<protein>
    <submittedName>
        <fullName evidence="9">Disease resistance protein RPM1-like</fullName>
    </submittedName>
</protein>